<protein>
    <submittedName>
        <fullName evidence="2">Uncharacterized protein</fullName>
    </submittedName>
</protein>
<dbReference type="RefSeq" id="WP_007238512.1">
    <property type="nucleotide sequence ID" value="NZ_BAFB01000099.1"/>
</dbReference>
<keyword evidence="3" id="KW-1185">Reference proteome</keyword>
<dbReference type="STRING" id="1108044.GOOTI_099_00290"/>
<name>H5TLB5_GORO1</name>
<comment type="caution">
    <text evidence="2">The sequence shown here is derived from an EMBL/GenBank/DDBJ whole genome shotgun (WGS) entry which is preliminary data.</text>
</comment>
<dbReference type="Proteomes" id="UP000005038">
    <property type="component" value="Unassembled WGS sequence"/>
</dbReference>
<evidence type="ECO:0000256" key="1">
    <source>
        <dbReference type="SAM" id="MobiDB-lite"/>
    </source>
</evidence>
<sequence length="322" mass="33175">MSDPSRRSTVAHRPGRLRISLGSAATALVCGLVISACGGDPEPDGPSSGADSGCTTTSTSGRQDANLIPIPPAAVTVTSSGAQPHRVVGGAPDRTQPQHSTLSTTSSVASTETTTEQTVDIPITATFHCTDNTDLEMRLNAPTSPDPTLNDQLRAAKGAQAGLALGPGAAPVSLRLIPTEESGSEARSAVEQSLIQTFQNSIPLPTEPIGVGATWRTERTITAAATLTQTITATLRAWDGNRVTIDFTTDESPVNSVYAIPGSDTTLTIARYSYTGSGTLVTDATRGLPVSGSGTYTGARELVGADPATPLVQKIGFSFTWK</sequence>
<proteinExistence type="predicted"/>
<feature type="region of interest" description="Disordered" evidence="1">
    <location>
        <begin position="41"/>
        <end position="116"/>
    </location>
</feature>
<reference evidence="2" key="1">
    <citation type="submission" date="2012-02" db="EMBL/GenBank/DDBJ databases">
        <title>Whole genome shotgun sequence of Gordonia otitidis NBRC 100426.</title>
        <authorList>
            <person name="Yoshida I."/>
            <person name="Hosoyama A."/>
            <person name="Tsuchikane K."/>
            <person name="Katsumata H."/>
            <person name="Yamazaki S."/>
            <person name="Fujita N."/>
        </authorList>
    </citation>
    <scope>NUCLEOTIDE SEQUENCE [LARGE SCALE GENOMIC DNA]</scope>
    <source>
        <strain evidence="2">NBRC 100426</strain>
    </source>
</reference>
<dbReference type="AlphaFoldDB" id="H5TLB5"/>
<gene>
    <name evidence="2" type="ORF">GOOTI_099_00290</name>
</gene>
<accession>H5TLB5</accession>
<dbReference type="EMBL" id="BAFB01000099">
    <property type="protein sequence ID" value="GAB34273.1"/>
    <property type="molecule type" value="Genomic_DNA"/>
</dbReference>
<feature type="compositionally biased region" description="Polar residues" evidence="1">
    <location>
        <begin position="54"/>
        <end position="63"/>
    </location>
</feature>
<organism evidence="2 3">
    <name type="scientific">Gordonia otitidis (strain DSM 44809 / CCUG 52243 / JCM 12355 / NBRC 100426 / IFM 10032)</name>
    <dbReference type="NCBI Taxonomy" id="1108044"/>
    <lineage>
        <taxon>Bacteria</taxon>
        <taxon>Bacillati</taxon>
        <taxon>Actinomycetota</taxon>
        <taxon>Actinomycetes</taxon>
        <taxon>Mycobacteriales</taxon>
        <taxon>Gordoniaceae</taxon>
        <taxon>Gordonia</taxon>
    </lineage>
</organism>
<feature type="compositionally biased region" description="Low complexity" evidence="1">
    <location>
        <begin position="100"/>
        <end position="116"/>
    </location>
</feature>
<evidence type="ECO:0000313" key="2">
    <source>
        <dbReference type="EMBL" id="GAB34273.1"/>
    </source>
</evidence>
<evidence type="ECO:0000313" key="3">
    <source>
        <dbReference type="Proteomes" id="UP000005038"/>
    </source>
</evidence>